<evidence type="ECO:0000313" key="3">
    <source>
        <dbReference type="Proteomes" id="UP000887569"/>
    </source>
</evidence>
<reference evidence="4" key="1">
    <citation type="submission" date="2022-11" db="UniProtKB">
        <authorList>
            <consortium name="WormBaseParasite"/>
        </authorList>
    </citation>
    <scope>IDENTIFICATION</scope>
</reference>
<accession>A0A914ZLZ8</accession>
<dbReference type="Pfam" id="PF05199">
    <property type="entry name" value="GMC_oxred_C"/>
    <property type="match status" value="1"/>
</dbReference>
<evidence type="ECO:0000259" key="2">
    <source>
        <dbReference type="Pfam" id="PF05199"/>
    </source>
</evidence>
<evidence type="ECO:0000313" key="4">
    <source>
        <dbReference type="WBParaSite" id="PgB08_g076_t02"/>
    </source>
</evidence>
<proteinExistence type="inferred from homology"/>
<dbReference type="Gene3D" id="3.50.50.60">
    <property type="entry name" value="FAD/NAD(P)-binding domain"/>
    <property type="match status" value="1"/>
</dbReference>
<dbReference type="InterPro" id="IPR036188">
    <property type="entry name" value="FAD/NAD-bd_sf"/>
</dbReference>
<dbReference type="InterPro" id="IPR012132">
    <property type="entry name" value="GMC_OxRdtase"/>
</dbReference>
<dbReference type="PANTHER" id="PTHR11552">
    <property type="entry name" value="GLUCOSE-METHANOL-CHOLINE GMC OXIDOREDUCTASE"/>
    <property type="match status" value="1"/>
</dbReference>
<dbReference type="WBParaSite" id="PgB08_g076_t02">
    <property type="protein sequence ID" value="PgB08_g076_t02"/>
    <property type="gene ID" value="PgB08_g076"/>
</dbReference>
<feature type="domain" description="Glucose-methanol-choline oxidoreductase C-terminal" evidence="2">
    <location>
        <begin position="12"/>
        <end position="80"/>
    </location>
</feature>
<dbReference type="GO" id="GO:0016614">
    <property type="term" value="F:oxidoreductase activity, acting on CH-OH group of donors"/>
    <property type="evidence" value="ECO:0007669"/>
    <property type="project" value="InterPro"/>
</dbReference>
<protein>
    <submittedName>
        <fullName evidence="4">Glucose-methanol-choline oxidoreductase N-terminal domain-containing protein</fullName>
    </submittedName>
</protein>
<dbReference type="PANTHER" id="PTHR11552:SF147">
    <property type="entry name" value="CHOLINE DEHYDROGENASE, MITOCHONDRIAL"/>
    <property type="match status" value="1"/>
</dbReference>
<comment type="similarity">
    <text evidence="1">Belongs to the GMC oxidoreductase family.</text>
</comment>
<keyword evidence="3" id="KW-1185">Reference proteome</keyword>
<dbReference type="AlphaFoldDB" id="A0A914ZLZ8"/>
<dbReference type="InterPro" id="IPR007867">
    <property type="entry name" value="GMC_OxRtase_C"/>
</dbReference>
<dbReference type="SUPFAM" id="SSF51905">
    <property type="entry name" value="FAD/NAD(P)-binding domain"/>
    <property type="match status" value="1"/>
</dbReference>
<sequence length="127" mass="14253">MQRREEFRSFVEIDEFVRNNAASAYHPCGTCMMGSTNNKNLVVNAHDMSVYGIENLKVVDASVMPSIVSGNLNAPVIMMAERSADLINKKPTLKPQRVPIWPTDKADQFASCGNDRRNEICKRHPSE</sequence>
<dbReference type="GO" id="GO:0050660">
    <property type="term" value="F:flavin adenine dinucleotide binding"/>
    <property type="evidence" value="ECO:0007669"/>
    <property type="project" value="InterPro"/>
</dbReference>
<organism evidence="3 4">
    <name type="scientific">Parascaris univalens</name>
    <name type="common">Nematode worm</name>
    <dbReference type="NCBI Taxonomy" id="6257"/>
    <lineage>
        <taxon>Eukaryota</taxon>
        <taxon>Metazoa</taxon>
        <taxon>Ecdysozoa</taxon>
        <taxon>Nematoda</taxon>
        <taxon>Chromadorea</taxon>
        <taxon>Rhabditida</taxon>
        <taxon>Spirurina</taxon>
        <taxon>Ascaridomorpha</taxon>
        <taxon>Ascaridoidea</taxon>
        <taxon>Ascarididae</taxon>
        <taxon>Parascaris</taxon>
    </lineage>
</organism>
<evidence type="ECO:0000256" key="1">
    <source>
        <dbReference type="ARBA" id="ARBA00010790"/>
    </source>
</evidence>
<dbReference type="Proteomes" id="UP000887569">
    <property type="component" value="Unplaced"/>
</dbReference>
<name>A0A914ZLZ8_PARUN</name>